<accession>A0A517TUX5</accession>
<evidence type="ECO:0000313" key="3">
    <source>
        <dbReference type="Proteomes" id="UP000317909"/>
    </source>
</evidence>
<organism evidence="2 3">
    <name type="scientific">Lacipirellula limnantheis</name>
    <dbReference type="NCBI Taxonomy" id="2528024"/>
    <lineage>
        <taxon>Bacteria</taxon>
        <taxon>Pseudomonadati</taxon>
        <taxon>Planctomycetota</taxon>
        <taxon>Planctomycetia</taxon>
        <taxon>Pirellulales</taxon>
        <taxon>Lacipirellulaceae</taxon>
        <taxon>Lacipirellula</taxon>
    </lineage>
</organism>
<protein>
    <submittedName>
        <fullName evidence="2">Ribosomal RNA small subunit methyltransferase A</fullName>
        <ecNumber evidence="2">2.1.1.182</ecNumber>
    </submittedName>
</protein>
<dbReference type="Proteomes" id="UP000317909">
    <property type="component" value="Chromosome"/>
</dbReference>
<name>A0A517TUX5_9BACT</name>
<dbReference type="CDD" id="cd02440">
    <property type="entry name" value="AdoMet_MTases"/>
    <property type="match status" value="1"/>
</dbReference>
<dbReference type="EC" id="2.1.1.182" evidence="2"/>
<sequence>MRLAFDARMARMATGGANYRLFWQEFRRTFDSTGAIAPSGRRLCRALARYVAGDGQPRRILEVGPGTGVVTDAIIMQMGPRDTLDVVELNDRFVAALRQRLVDDPNWQRAAERIRIHHLPIEDLDATEPFDVIVSGLPFNNFPVDLVQNILAHLEKLAAPGATLSFFEYVAIRRIKAVVCAKPERERLNGIGAVLNDAFAQRQFRQECVVANVPPAWVHHLRFAG</sequence>
<evidence type="ECO:0000259" key="1">
    <source>
        <dbReference type="Pfam" id="PF08242"/>
    </source>
</evidence>
<dbReference type="AlphaFoldDB" id="A0A517TUX5"/>
<keyword evidence="2" id="KW-0489">Methyltransferase</keyword>
<keyword evidence="3" id="KW-1185">Reference proteome</keyword>
<proteinExistence type="predicted"/>
<dbReference type="Gene3D" id="3.40.50.150">
    <property type="entry name" value="Vaccinia Virus protein VP39"/>
    <property type="match status" value="1"/>
</dbReference>
<gene>
    <name evidence="2" type="primary">rsmA_1</name>
    <name evidence="2" type="ORF">I41_13500</name>
</gene>
<dbReference type="Pfam" id="PF08242">
    <property type="entry name" value="Methyltransf_12"/>
    <property type="match status" value="1"/>
</dbReference>
<dbReference type="InterPro" id="IPR029063">
    <property type="entry name" value="SAM-dependent_MTases_sf"/>
</dbReference>
<reference evidence="2 3" key="1">
    <citation type="submission" date="2019-02" db="EMBL/GenBank/DDBJ databases">
        <title>Deep-cultivation of Planctomycetes and their phenomic and genomic characterization uncovers novel biology.</title>
        <authorList>
            <person name="Wiegand S."/>
            <person name="Jogler M."/>
            <person name="Boedeker C."/>
            <person name="Pinto D."/>
            <person name="Vollmers J."/>
            <person name="Rivas-Marin E."/>
            <person name="Kohn T."/>
            <person name="Peeters S.H."/>
            <person name="Heuer A."/>
            <person name="Rast P."/>
            <person name="Oberbeckmann S."/>
            <person name="Bunk B."/>
            <person name="Jeske O."/>
            <person name="Meyerdierks A."/>
            <person name="Storesund J.E."/>
            <person name="Kallscheuer N."/>
            <person name="Luecker S."/>
            <person name="Lage O.M."/>
            <person name="Pohl T."/>
            <person name="Merkel B.J."/>
            <person name="Hornburger P."/>
            <person name="Mueller R.-W."/>
            <person name="Bruemmer F."/>
            <person name="Labrenz M."/>
            <person name="Spormann A.M."/>
            <person name="Op den Camp H."/>
            <person name="Overmann J."/>
            <person name="Amann R."/>
            <person name="Jetten M.S.M."/>
            <person name="Mascher T."/>
            <person name="Medema M.H."/>
            <person name="Devos D.P."/>
            <person name="Kaster A.-K."/>
            <person name="Ovreas L."/>
            <person name="Rohde M."/>
            <person name="Galperin M.Y."/>
            <person name="Jogler C."/>
        </authorList>
    </citation>
    <scope>NUCLEOTIDE SEQUENCE [LARGE SCALE GENOMIC DNA]</scope>
    <source>
        <strain evidence="2 3">I41</strain>
    </source>
</reference>
<dbReference type="KEGG" id="llh:I41_13500"/>
<dbReference type="GO" id="GO:0052908">
    <property type="term" value="F:16S rRNA (adenine(1518)-N(6)/adenine(1519)-N(6))-dimethyltransferase activity"/>
    <property type="evidence" value="ECO:0007669"/>
    <property type="project" value="UniProtKB-EC"/>
</dbReference>
<evidence type="ECO:0000313" key="2">
    <source>
        <dbReference type="EMBL" id="QDT72183.1"/>
    </source>
</evidence>
<dbReference type="SUPFAM" id="SSF53335">
    <property type="entry name" value="S-adenosyl-L-methionine-dependent methyltransferases"/>
    <property type="match status" value="1"/>
</dbReference>
<dbReference type="InterPro" id="IPR013217">
    <property type="entry name" value="Methyltransf_12"/>
</dbReference>
<dbReference type="EMBL" id="CP036339">
    <property type="protein sequence ID" value="QDT72183.1"/>
    <property type="molecule type" value="Genomic_DNA"/>
</dbReference>
<keyword evidence="2" id="KW-0808">Transferase</keyword>
<feature type="domain" description="Methyltransferase type 12" evidence="1">
    <location>
        <begin position="61"/>
        <end position="164"/>
    </location>
</feature>